<evidence type="ECO:0000313" key="1">
    <source>
        <dbReference type="EMBL" id="OQA52634.1"/>
    </source>
</evidence>
<proteinExistence type="predicted"/>
<name>A0A1V5SE86_9BACT</name>
<protein>
    <submittedName>
        <fullName evidence="1">Uncharacterized protein</fullName>
    </submittedName>
</protein>
<gene>
    <name evidence="1" type="ORF">BWY43_00423</name>
</gene>
<comment type="caution">
    <text evidence="1">The sequence shown here is derived from an EMBL/GenBank/DDBJ whole genome shotgun (WGS) entry which is preliminary data.</text>
</comment>
<reference evidence="1" key="1">
    <citation type="submission" date="2017-02" db="EMBL/GenBank/DDBJ databases">
        <title>Delving into the versatile metabolic prowess of the omnipresent phylum Bacteroidetes.</title>
        <authorList>
            <person name="Nobu M.K."/>
            <person name="Mei R."/>
            <person name="Narihiro T."/>
            <person name="Kuroda K."/>
            <person name="Liu W.-T."/>
        </authorList>
    </citation>
    <scope>NUCLEOTIDE SEQUENCE</scope>
    <source>
        <strain evidence="1">ADurb.Bin280</strain>
    </source>
</reference>
<organism evidence="1">
    <name type="scientific">candidate division WS2 bacterium ADurb.Bin280</name>
    <dbReference type="NCBI Taxonomy" id="1852829"/>
    <lineage>
        <taxon>Bacteria</taxon>
        <taxon>candidate division WS2</taxon>
    </lineage>
</organism>
<dbReference type="AlphaFoldDB" id="A0A1V5SE86"/>
<dbReference type="EMBL" id="MWBO01000026">
    <property type="protein sequence ID" value="OQA52634.1"/>
    <property type="molecule type" value="Genomic_DNA"/>
</dbReference>
<accession>A0A1V5SE86</accession>
<dbReference type="Proteomes" id="UP000485367">
    <property type="component" value="Unassembled WGS sequence"/>
</dbReference>
<sequence>MRKIKSFGIVEAMVASLVIILLLTGAVAVSSALIKNSTLDASYQEAESIAEEVFSLIEASRAKGELSFFGNVSGDGIYPIECFDSDFIQNGSKNIECLNSGDYQALLPYNTLNSNKRFKPADFNPTGFVISDERNPNFPSGFFNLNVQVPDNPASYTCLSNGSDVVVRSQKCRLVDVTVSWQERGHLQKYYISQRFTSWQK</sequence>